<keyword evidence="3" id="KW-1185">Reference proteome</keyword>
<dbReference type="AlphaFoldDB" id="A0A1Z5KCV7"/>
<evidence type="ECO:0000256" key="1">
    <source>
        <dbReference type="SAM" id="SignalP"/>
    </source>
</evidence>
<accession>A0A1Z5KCV7</accession>
<evidence type="ECO:0000313" key="2">
    <source>
        <dbReference type="EMBL" id="GAX24067.1"/>
    </source>
</evidence>
<protein>
    <recommendedName>
        <fullName evidence="4">Adaptor protein ClpS core domain-containing protein</fullName>
    </recommendedName>
</protein>
<dbReference type="Proteomes" id="UP000198406">
    <property type="component" value="Unassembled WGS sequence"/>
</dbReference>
<dbReference type="OrthoDB" id="41577at2759"/>
<dbReference type="EMBL" id="BDSP01000206">
    <property type="protein sequence ID" value="GAX24067.1"/>
    <property type="molecule type" value="Genomic_DNA"/>
</dbReference>
<dbReference type="InParanoid" id="A0A1Z5KCV7"/>
<sequence>MIQLGRLCLYGLSFVSLTTAFAPPVVSRSFSFLHGATTMEPPTETKSKQGEMMGFDDTNDDGDYGDLEYLIDANESREMEDPFHILLMGSTFEKPKITVSYVSGSLTYVLDMPGEEANELSKFAREQGMSCLGTWPREECLTLGRQLQRRDLVCRVVPFVEGGQRGWQAKDTSDVRQVNQA</sequence>
<gene>
    <name evidence="2" type="ORF">FisN_9Hh317</name>
</gene>
<reference evidence="2 3" key="1">
    <citation type="journal article" date="2015" name="Plant Cell">
        <title>Oil accumulation by the oleaginous diatom Fistulifera solaris as revealed by the genome and transcriptome.</title>
        <authorList>
            <person name="Tanaka T."/>
            <person name="Maeda Y."/>
            <person name="Veluchamy A."/>
            <person name="Tanaka M."/>
            <person name="Abida H."/>
            <person name="Marechal E."/>
            <person name="Bowler C."/>
            <person name="Muto M."/>
            <person name="Sunaga Y."/>
            <person name="Tanaka M."/>
            <person name="Yoshino T."/>
            <person name="Taniguchi T."/>
            <person name="Fukuda Y."/>
            <person name="Nemoto M."/>
            <person name="Matsumoto M."/>
            <person name="Wong P.S."/>
            <person name="Aburatani S."/>
            <person name="Fujibuchi W."/>
        </authorList>
    </citation>
    <scope>NUCLEOTIDE SEQUENCE [LARGE SCALE GENOMIC DNA]</scope>
    <source>
        <strain evidence="2 3">JPCC DA0580</strain>
    </source>
</reference>
<feature type="chain" id="PRO_5012848649" description="Adaptor protein ClpS core domain-containing protein" evidence="1">
    <location>
        <begin position="21"/>
        <end position="181"/>
    </location>
</feature>
<comment type="caution">
    <text evidence="2">The sequence shown here is derived from an EMBL/GenBank/DDBJ whole genome shotgun (WGS) entry which is preliminary data.</text>
</comment>
<evidence type="ECO:0000313" key="3">
    <source>
        <dbReference type="Proteomes" id="UP000198406"/>
    </source>
</evidence>
<keyword evidence="1" id="KW-0732">Signal</keyword>
<feature type="signal peptide" evidence="1">
    <location>
        <begin position="1"/>
        <end position="20"/>
    </location>
</feature>
<evidence type="ECO:0008006" key="4">
    <source>
        <dbReference type="Google" id="ProtNLM"/>
    </source>
</evidence>
<proteinExistence type="predicted"/>
<name>A0A1Z5KCV7_FISSO</name>
<organism evidence="2 3">
    <name type="scientific">Fistulifera solaris</name>
    <name type="common">Oleaginous diatom</name>
    <dbReference type="NCBI Taxonomy" id="1519565"/>
    <lineage>
        <taxon>Eukaryota</taxon>
        <taxon>Sar</taxon>
        <taxon>Stramenopiles</taxon>
        <taxon>Ochrophyta</taxon>
        <taxon>Bacillariophyta</taxon>
        <taxon>Bacillariophyceae</taxon>
        <taxon>Bacillariophycidae</taxon>
        <taxon>Naviculales</taxon>
        <taxon>Naviculaceae</taxon>
        <taxon>Fistulifera</taxon>
    </lineage>
</organism>